<gene>
    <name evidence="6" type="ORF">SEMRO_564_G167340.1</name>
</gene>
<dbReference type="InterPro" id="IPR050346">
    <property type="entry name" value="FMO-like"/>
</dbReference>
<keyword evidence="5" id="KW-0812">Transmembrane</keyword>
<feature type="transmembrane region" description="Helical" evidence="5">
    <location>
        <begin position="581"/>
        <end position="608"/>
    </location>
</feature>
<keyword evidence="5" id="KW-0472">Membrane</keyword>
<proteinExistence type="inferred from homology"/>
<evidence type="ECO:0000256" key="1">
    <source>
        <dbReference type="ARBA" id="ARBA00009183"/>
    </source>
</evidence>
<dbReference type="Gene3D" id="3.50.50.60">
    <property type="entry name" value="FAD/NAD(P)-binding domain"/>
    <property type="match status" value="3"/>
</dbReference>
<keyword evidence="6" id="KW-0503">Monooxygenase</keyword>
<keyword evidence="7" id="KW-1185">Reference proteome</keyword>
<dbReference type="OrthoDB" id="66881at2759"/>
<evidence type="ECO:0000256" key="5">
    <source>
        <dbReference type="SAM" id="Phobius"/>
    </source>
</evidence>
<comment type="caution">
    <text evidence="6">The sequence shown here is derived from an EMBL/GenBank/DDBJ whole genome shotgun (WGS) entry which is preliminary data.</text>
</comment>
<evidence type="ECO:0000313" key="7">
    <source>
        <dbReference type="Proteomes" id="UP001153069"/>
    </source>
</evidence>
<dbReference type="PRINTS" id="PR00368">
    <property type="entry name" value="FADPNR"/>
</dbReference>
<dbReference type="Pfam" id="PF00743">
    <property type="entry name" value="FMO-like"/>
    <property type="match status" value="2"/>
</dbReference>
<reference evidence="6" key="1">
    <citation type="submission" date="2020-06" db="EMBL/GenBank/DDBJ databases">
        <authorList>
            <consortium name="Plant Systems Biology data submission"/>
        </authorList>
    </citation>
    <scope>NUCLEOTIDE SEQUENCE</scope>
    <source>
        <strain evidence="6">D6</strain>
    </source>
</reference>
<keyword evidence="3" id="KW-0274">FAD</keyword>
<dbReference type="GO" id="GO:0050661">
    <property type="term" value="F:NADP binding"/>
    <property type="evidence" value="ECO:0007669"/>
    <property type="project" value="InterPro"/>
</dbReference>
<dbReference type="SUPFAM" id="SSF51905">
    <property type="entry name" value="FAD/NAD(P)-binding domain"/>
    <property type="match status" value="1"/>
</dbReference>
<accession>A0A9N8HFD3</accession>
<feature type="transmembrane region" description="Helical" evidence="5">
    <location>
        <begin position="549"/>
        <end position="569"/>
    </location>
</feature>
<sequence length="684" mass="75045">MSPIIEEKVQVCIIGGGPTGIIYLQELVDAGVTDVRVIEAKKTSGGLFRGCYEDSMLTISNQFITFSKMHNVDPMHMYTEEYADYCDEFVSKFDLSQYMSFETVATKCNYDKGKKIWTIQYKGIGPEGATGSVTSDYLVVASGAHAPVSPSTTGLPSCVKLPGSNGLPAFNNFKGTVIHSSEYQTSNIFQGKHVLVVGSGESGSDIAMAATTGNSKSVAVSVRGAPGHFVPRAYGEAYSAETRKVQSGNGNWWQKNFPIGPGEGPFDHSSNMGRVGAPRSQLLPAFNAARAAAAVAPLMPGDLTPSKQGIFTFGTNLLCGLHSTSQYGTKTGGLPQAVANGAFLVPGIQQVKSKSIVFADGTELEIDLVVLCTGFKTTFPFLEEESPQAIKDFNPRKLWKHMLDSEYGDRLVFGGFVRPAFGSIPQLSEMQARVYAQLVTGKIALPEEKQLAQTIATDAAREETFYISSKDIPALTHFIHYSADMASLIGQGIDYRMLLVKEPKLFLRLLSSPYNVKRFYMNDNDKALSHDARNRFAKRPKAALLDTDLHIWLLCLAITTLVDVPMLSLPGVMPPTRSQRAWAWLTLPVWWILLIPSIYEYAVLWLFALMSPYTWLYLYRNLIHGGDNQAGDFCWAASVLENSYIRNLILHPFSVIAFVVYVILSLPIAIPQAVTTEWAYQGTC</sequence>
<dbReference type="AlphaFoldDB" id="A0A9N8HFD3"/>
<dbReference type="PANTHER" id="PTHR23023">
    <property type="entry name" value="DIMETHYLANILINE MONOOXYGENASE"/>
    <property type="match status" value="1"/>
</dbReference>
<dbReference type="GO" id="GO:0004499">
    <property type="term" value="F:N,N-dimethylaniline monooxygenase activity"/>
    <property type="evidence" value="ECO:0007669"/>
    <property type="project" value="InterPro"/>
</dbReference>
<dbReference type="EMBL" id="CAICTM010000563">
    <property type="protein sequence ID" value="CAB9512963.1"/>
    <property type="molecule type" value="Genomic_DNA"/>
</dbReference>
<organism evidence="6 7">
    <name type="scientific">Seminavis robusta</name>
    <dbReference type="NCBI Taxonomy" id="568900"/>
    <lineage>
        <taxon>Eukaryota</taxon>
        <taxon>Sar</taxon>
        <taxon>Stramenopiles</taxon>
        <taxon>Ochrophyta</taxon>
        <taxon>Bacillariophyta</taxon>
        <taxon>Bacillariophyceae</taxon>
        <taxon>Bacillariophycidae</taxon>
        <taxon>Naviculales</taxon>
        <taxon>Naviculaceae</taxon>
        <taxon>Seminavis</taxon>
    </lineage>
</organism>
<dbReference type="InterPro" id="IPR036188">
    <property type="entry name" value="FAD/NAD-bd_sf"/>
</dbReference>
<keyword evidence="4" id="KW-0560">Oxidoreductase</keyword>
<evidence type="ECO:0000256" key="3">
    <source>
        <dbReference type="ARBA" id="ARBA00022827"/>
    </source>
</evidence>
<dbReference type="GO" id="GO:0050660">
    <property type="term" value="F:flavin adenine dinucleotide binding"/>
    <property type="evidence" value="ECO:0007669"/>
    <property type="project" value="InterPro"/>
</dbReference>
<evidence type="ECO:0000256" key="2">
    <source>
        <dbReference type="ARBA" id="ARBA00022630"/>
    </source>
</evidence>
<evidence type="ECO:0000256" key="4">
    <source>
        <dbReference type="ARBA" id="ARBA00023002"/>
    </source>
</evidence>
<dbReference type="Proteomes" id="UP001153069">
    <property type="component" value="Unassembled WGS sequence"/>
</dbReference>
<feature type="transmembrane region" description="Helical" evidence="5">
    <location>
        <begin position="648"/>
        <end position="670"/>
    </location>
</feature>
<protein>
    <submittedName>
        <fullName evidence="6">Monooxygenase</fullName>
    </submittedName>
</protein>
<evidence type="ECO:0000313" key="6">
    <source>
        <dbReference type="EMBL" id="CAB9512963.1"/>
    </source>
</evidence>
<comment type="similarity">
    <text evidence="1">Belongs to the FMO family.</text>
</comment>
<name>A0A9N8HFD3_9STRA</name>
<keyword evidence="5" id="KW-1133">Transmembrane helix</keyword>
<keyword evidence="2" id="KW-0285">Flavoprotein</keyword>
<dbReference type="InterPro" id="IPR020946">
    <property type="entry name" value="Flavin_mOase-like"/>
</dbReference>